<evidence type="ECO:0000313" key="2">
    <source>
        <dbReference type="EMBL" id="OIO06814.1"/>
    </source>
</evidence>
<proteinExistence type="predicted"/>
<feature type="region of interest" description="Disordered" evidence="1">
    <location>
        <begin position="1"/>
        <end position="32"/>
    </location>
</feature>
<reference evidence="2 3" key="1">
    <citation type="journal article" date="2016" name="Environ. Microbiol.">
        <title>Genomic resolution of a cold subsurface aquifer community provides metabolic insights for novel microbes adapted to high CO concentrations.</title>
        <authorList>
            <person name="Probst A.J."/>
            <person name="Castelle C.J."/>
            <person name="Singh A."/>
            <person name="Brown C.T."/>
            <person name="Anantharaman K."/>
            <person name="Sharon I."/>
            <person name="Hug L.A."/>
            <person name="Burstein D."/>
            <person name="Emerson J.B."/>
            <person name="Thomas B.C."/>
            <person name="Banfield J.F."/>
        </authorList>
    </citation>
    <scope>NUCLEOTIDE SEQUENCE [LARGE SCALE GENOMIC DNA]</scope>
    <source>
        <strain evidence="2">CG1_02_37_44</strain>
    </source>
</reference>
<organism evidence="2 3">
    <name type="scientific">Candidatus Falkowbacteria bacterium CG1_02_37_44</name>
    <dbReference type="NCBI Taxonomy" id="1805146"/>
    <lineage>
        <taxon>Bacteria</taxon>
        <taxon>Candidatus Falkowiibacteriota</taxon>
    </lineage>
</organism>
<name>A0A1J4T8J4_9BACT</name>
<sequence length="61" mass="7170">MLGEINFLNSSTKEGCMSRKKKTKRVKRVKKQTIPRKVLRRIETKKSLALLKGIPHRTMYL</sequence>
<protein>
    <submittedName>
        <fullName evidence="2">Uncharacterized protein</fullName>
    </submittedName>
</protein>
<dbReference type="Proteomes" id="UP000183192">
    <property type="component" value="Unassembled WGS sequence"/>
</dbReference>
<dbReference type="EMBL" id="MNUU01000068">
    <property type="protein sequence ID" value="OIO06814.1"/>
    <property type="molecule type" value="Genomic_DNA"/>
</dbReference>
<comment type="caution">
    <text evidence="2">The sequence shown here is derived from an EMBL/GenBank/DDBJ whole genome shotgun (WGS) entry which is preliminary data.</text>
</comment>
<accession>A0A1J4T8J4</accession>
<feature type="compositionally biased region" description="Basic residues" evidence="1">
    <location>
        <begin position="18"/>
        <end position="32"/>
    </location>
</feature>
<dbReference type="AlphaFoldDB" id="A0A1J4T8J4"/>
<evidence type="ECO:0000256" key="1">
    <source>
        <dbReference type="SAM" id="MobiDB-lite"/>
    </source>
</evidence>
<gene>
    <name evidence="2" type="ORF">AUJ27_03525</name>
</gene>
<evidence type="ECO:0000313" key="3">
    <source>
        <dbReference type="Proteomes" id="UP000183192"/>
    </source>
</evidence>